<dbReference type="EMBL" id="MN740542">
    <property type="protein sequence ID" value="QHU32820.1"/>
    <property type="molecule type" value="Genomic_DNA"/>
</dbReference>
<sequence>MVFPHAGENHVNGIINEKFVVDYLNQNPANEINTFLKNNSSNPDGTSSVASDIVWRHEGGTQQKADCVAQIGEKSLELSIKNHKSGTHDWINKSNDSEELKTAFAEFKQKHAGKEATPAIRSELNVILANWMNQLTSDQIRSILASIYDPYPDYIIVNRVSKKQLTMFHKSKLEPYFKPAADSRFILKSTARAVTSKQIWLVTADGTEINTHLRIRSVTNNGVNALLGKKGAVACIKIQQENVDKFIDSCVDNVSCSY</sequence>
<name>A0A6C0LR37_9ZZZZ</name>
<dbReference type="AlphaFoldDB" id="A0A6C0LR37"/>
<evidence type="ECO:0000313" key="1">
    <source>
        <dbReference type="EMBL" id="QHU32820.1"/>
    </source>
</evidence>
<reference evidence="1" key="1">
    <citation type="journal article" date="2020" name="Nature">
        <title>Giant virus diversity and host interactions through global metagenomics.</title>
        <authorList>
            <person name="Schulz F."/>
            <person name="Roux S."/>
            <person name="Paez-Espino D."/>
            <person name="Jungbluth S."/>
            <person name="Walsh D.A."/>
            <person name="Denef V.J."/>
            <person name="McMahon K.D."/>
            <person name="Konstantinidis K.T."/>
            <person name="Eloe-Fadrosh E.A."/>
            <person name="Kyrpides N.C."/>
            <person name="Woyke T."/>
        </authorList>
    </citation>
    <scope>NUCLEOTIDE SEQUENCE</scope>
    <source>
        <strain evidence="1">GVMAG-M-3300027969-2</strain>
    </source>
</reference>
<proteinExistence type="predicted"/>
<protein>
    <submittedName>
        <fullName evidence="1">Uncharacterized protein</fullName>
    </submittedName>
</protein>
<organism evidence="1">
    <name type="scientific">viral metagenome</name>
    <dbReference type="NCBI Taxonomy" id="1070528"/>
    <lineage>
        <taxon>unclassified sequences</taxon>
        <taxon>metagenomes</taxon>
        <taxon>organismal metagenomes</taxon>
    </lineage>
</organism>
<accession>A0A6C0LR37</accession>